<keyword evidence="3" id="KW-1185">Reference proteome</keyword>
<dbReference type="EMBL" id="FOZV01000006">
    <property type="protein sequence ID" value="SFS81989.1"/>
    <property type="molecule type" value="Genomic_DNA"/>
</dbReference>
<dbReference type="Pfam" id="PF04273">
    <property type="entry name" value="BLH_phosphatase"/>
    <property type="match status" value="1"/>
</dbReference>
<evidence type="ECO:0000313" key="2">
    <source>
        <dbReference type="EMBL" id="SFS81989.1"/>
    </source>
</evidence>
<dbReference type="RefSeq" id="WP_092312048.1">
    <property type="nucleotide sequence ID" value="NZ_FOZV01000006.1"/>
</dbReference>
<accession>A0A1I6SYH3</accession>
<dbReference type="OrthoDB" id="9805710at2"/>
<dbReference type="SUPFAM" id="SSF52799">
    <property type="entry name" value="(Phosphotyrosine protein) phosphatases II"/>
    <property type="match status" value="1"/>
</dbReference>
<dbReference type="NCBIfam" id="TIGR01244">
    <property type="entry name" value="TIGR01244 family sulfur transferase"/>
    <property type="match status" value="1"/>
</dbReference>
<dbReference type="AlphaFoldDB" id="A0A1I6SYH3"/>
<sequence length="130" mass="13544">MRLLAPGVWASPQPSPDDMAAVAAAGVRRVINNRPDHEEPGQPTSVEMEAAARAAGMDYLWIPVRGMPGPDQAAAVGEALADGTPTLLFCRSGTRSTVAWALARRARGDDPDALRAAAAGAGYDLSRLPL</sequence>
<proteinExistence type="predicted"/>
<dbReference type="Proteomes" id="UP000198788">
    <property type="component" value="Unassembled WGS sequence"/>
</dbReference>
<organism evidence="2 3">
    <name type="scientific">Brevundimonas viscosa</name>
    <dbReference type="NCBI Taxonomy" id="871741"/>
    <lineage>
        <taxon>Bacteria</taxon>
        <taxon>Pseudomonadati</taxon>
        <taxon>Pseudomonadota</taxon>
        <taxon>Alphaproteobacteria</taxon>
        <taxon>Caulobacterales</taxon>
        <taxon>Caulobacteraceae</taxon>
        <taxon>Brevundimonas</taxon>
    </lineage>
</organism>
<feature type="domain" description="Beta-lactamase hydrolase-like protein phosphatase-like" evidence="1">
    <location>
        <begin position="1"/>
        <end position="104"/>
    </location>
</feature>
<dbReference type="GO" id="GO:0016787">
    <property type="term" value="F:hydrolase activity"/>
    <property type="evidence" value="ECO:0007669"/>
    <property type="project" value="InterPro"/>
</dbReference>
<protein>
    <submittedName>
        <fullName evidence="2">TIGR01244 family protein</fullName>
    </submittedName>
</protein>
<gene>
    <name evidence="2" type="ORF">SAMN05192570_2799</name>
</gene>
<dbReference type="InterPro" id="IPR029021">
    <property type="entry name" value="Prot-tyrosine_phosphatase-like"/>
</dbReference>
<name>A0A1I6SYH3_9CAUL</name>
<reference evidence="3" key="1">
    <citation type="submission" date="2016-10" db="EMBL/GenBank/DDBJ databases">
        <authorList>
            <person name="Varghese N."/>
            <person name="Submissions S."/>
        </authorList>
    </citation>
    <scope>NUCLEOTIDE SEQUENCE [LARGE SCALE GENOMIC DNA]</scope>
    <source>
        <strain evidence="3">CGMCC 1.10683</strain>
    </source>
</reference>
<dbReference type="InterPro" id="IPR005939">
    <property type="entry name" value="BLH_phosphatase-like"/>
</dbReference>
<dbReference type="Gene3D" id="3.90.190.10">
    <property type="entry name" value="Protein tyrosine phosphatase superfamily"/>
    <property type="match status" value="1"/>
</dbReference>
<evidence type="ECO:0000259" key="1">
    <source>
        <dbReference type="Pfam" id="PF04273"/>
    </source>
</evidence>
<dbReference type="STRING" id="871741.SAMN05192570_2799"/>
<evidence type="ECO:0000313" key="3">
    <source>
        <dbReference type="Proteomes" id="UP000198788"/>
    </source>
</evidence>